<dbReference type="EMBL" id="JAOSHN010000004">
    <property type="protein sequence ID" value="MCU7379030.1"/>
    <property type="molecule type" value="Genomic_DNA"/>
</dbReference>
<sequence length="466" mass="52190">MLERMKKKREARLSASNDPSNFIHKMARELEEKDSIDSELFIKHNVKRGLRNSNGTGVVVGLTRIGEVLGYSVNENKEKVPMEGKLYYRGYSIEELVQSCIEEGRFGFEEVTYLLIFGQLPTQKQLNDFNALLGEKRELPVGFARDMILTAPSRSIMNKLARSVLALYCYDDNPDDTSIENVLRQSIDLIGYFPTLIAYAYQAKSSTFDNKSLHLHYPIPELSTAENILRMIRPTGQYTDLEAKLLDIAMILHAEHGGGNNSSFTTHLISSSGTDTYATISAAVSSLKGPRHGGANIAVINMINDLKRNVKDITNHKQVEDYLVKILKKQANDKSGLVYGVGHAIYTLSDPRAKVLKGMAKQLAVSKDLVDDFMLCDFIEKKVPELYAEINGVEKPMPANVDLYSGFVYSALDIPTDIATPLFATARLSGWCAHRLEELIAGKKLMRPAYNCVQEHLTYKPIKDRK</sequence>
<accession>A0A9J6QW78</accession>
<dbReference type="EC" id="2.3.3.16" evidence="3"/>
<dbReference type="InterPro" id="IPR016143">
    <property type="entry name" value="Citrate_synth-like_sm_a-sub"/>
</dbReference>
<dbReference type="GO" id="GO:0006099">
    <property type="term" value="P:tricarboxylic acid cycle"/>
    <property type="evidence" value="ECO:0007669"/>
    <property type="project" value="TreeGrafter"/>
</dbReference>
<keyword evidence="4 5" id="KW-0808">Transferase</keyword>
<dbReference type="SUPFAM" id="SSF48256">
    <property type="entry name" value="Citrate synthase"/>
    <property type="match status" value="1"/>
</dbReference>
<dbReference type="Proteomes" id="UP001065549">
    <property type="component" value="Unassembled WGS sequence"/>
</dbReference>
<dbReference type="InterPro" id="IPR002020">
    <property type="entry name" value="Citrate_synthase"/>
</dbReference>
<organism evidence="6 7">
    <name type="scientific">Hominibacterium faecale</name>
    <dbReference type="NCBI Taxonomy" id="2839743"/>
    <lineage>
        <taxon>Bacteria</taxon>
        <taxon>Bacillati</taxon>
        <taxon>Bacillota</taxon>
        <taxon>Clostridia</taxon>
        <taxon>Peptostreptococcales</taxon>
        <taxon>Anaerovoracaceae</taxon>
        <taxon>Hominibacterium</taxon>
    </lineage>
</organism>
<dbReference type="GO" id="GO:0005975">
    <property type="term" value="P:carbohydrate metabolic process"/>
    <property type="evidence" value="ECO:0007669"/>
    <property type="project" value="TreeGrafter"/>
</dbReference>
<dbReference type="GO" id="GO:0005829">
    <property type="term" value="C:cytosol"/>
    <property type="evidence" value="ECO:0007669"/>
    <property type="project" value="TreeGrafter"/>
</dbReference>
<protein>
    <recommendedName>
        <fullName evidence="3">citrate synthase (unknown stereospecificity)</fullName>
        <ecNumber evidence="3">2.3.3.16</ecNumber>
    </recommendedName>
</protein>
<reference evidence="6" key="1">
    <citation type="submission" date="2022-09" db="EMBL/GenBank/DDBJ databases">
        <title>Culturomic study of gut microbiota in children with autism spectrum disorder.</title>
        <authorList>
            <person name="Efimov B.A."/>
            <person name="Chaplin A.V."/>
            <person name="Sokolova S.R."/>
            <person name="Pikina A.P."/>
            <person name="Korzhanova M."/>
            <person name="Belova V."/>
            <person name="Korostin D."/>
        </authorList>
    </citation>
    <scope>NUCLEOTIDE SEQUENCE</scope>
    <source>
        <strain evidence="6">ASD5510</strain>
    </source>
</reference>
<evidence type="ECO:0000313" key="7">
    <source>
        <dbReference type="Proteomes" id="UP001065549"/>
    </source>
</evidence>
<evidence type="ECO:0000256" key="5">
    <source>
        <dbReference type="RuleBase" id="RU003406"/>
    </source>
</evidence>
<comment type="similarity">
    <text evidence="2 5">Belongs to the citrate synthase family.</text>
</comment>
<evidence type="ECO:0000256" key="3">
    <source>
        <dbReference type="ARBA" id="ARBA00012972"/>
    </source>
</evidence>
<dbReference type="NCBIfam" id="NF010635">
    <property type="entry name" value="PRK14032.1"/>
    <property type="match status" value="1"/>
</dbReference>
<evidence type="ECO:0000256" key="1">
    <source>
        <dbReference type="ARBA" id="ARBA00005163"/>
    </source>
</evidence>
<dbReference type="PANTHER" id="PTHR11739">
    <property type="entry name" value="CITRATE SYNTHASE"/>
    <property type="match status" value="1"/>
</dbReference>
<dbReference type="PANTHER" id="PTHR11739:SF4">
    <property type="entry name" value="CITRATE SYNTHASE, PEROXISOMAL"/>
    <property type="match status" value="1"/>
</dbReference>
<dbReference type="PROSITE" id="PS00480">
    <property type="entry name" value="CITRATE_SYNTHASE"/>
    <property type="match status" value="1"/>
</dbReference>
<proteinExistence type="inferred from homology"/>
<gene>
    <name evidence="6" type="ORF">OBO34_11785</name>
</gene>
<name>A0A9J6QW78_9FIRM</name>
<keyword evidence="7" id="KW-1185">Reference proteome</keyword>
<comment type="pathway">
    <text evidence="1">Carbohydrate metabolism; tricarboxylic acid cycle.</text>
</comment>
<dbReference type="InterPro" id="IPR036969">
    <property type="entry name" value="Citrate_synthase_sf"/>
</dbReference>
<comment type="caution">
    <text evidence="6">The sequence shown here is derived from an EMBL/GenBank/DDBJ whole genome shotgun (WGS) entry which is preliminary data.</text>
</comment>
<dbReference type="Gene3D" id="1.10.230.10">
    <property type="entry name" value="Cytochrome P450-Terp, domain 2"/>
    <property type="match status" value="1"/>
</dbReference>
<dbReference type="Gene3D" id="1.10.580.10">
    <property type="entry name" value="Citrate Synthase, domain 1"/>
    <property type="match status" value="1"/>
</dbReference>
<dbReference type="InterPro" id="IPR019810">
    <property type="entry name" value="Citrate_synthase_AS"/>
</dbReference>
<dbReference type="Pfam" id="PF00285">
    <property type="entry name" value="Citrate_synt"/>
    <property type="match status" value="1"/>
</dbReference>
<dbReference type="GO" id="GO:0036440">
    <property type="term" value="F:citrate synthase activity"/>
    <property type="evidence" value="ECO:0007669"/>
    <property type="project" value="UniProtKB-EC"/>
</dbReference>
<dbReference type="InterPro" id="IPR016142">
    <property type="entry name" value="Citrate_synth-like_lrg_a-sub"/>
</dbReference>
<evidence type="ECO:0000256" key="4">
    <source>
        <dbReference type="ARBA" id="ARBA00022679"/>
    </source>
</evidence>
<dbReference type="AlphaFoldDB" id="A0A9J6QW78"/>
<evidence type="ECO:0000256" key="2">
    <source>
        <dbReference type="ARBA" id="ARBA00010566"/>
    </source>
</evidence>
<evidence type="ECO:0000313" key="6">
    <source>
        <dbReference type="EMBL" id="MCU7379030.1"/>
    </source>
</evidence>
<dbReference type="PRINTS" id="PR00143">
    <property type="entry name" value="CITRTSNTHASE"/>
</dbReference>